<sequence length="551" mass="58269">MAMRFGPLFAATALALSAGVALAQSGGPDAAPYPIEDAAPAHRPETAPAKPKVAADKPAKPAETKPTETKTTETKPAPAVVLPPAKPDALKALAASPPASPKDVVKEQATEPAKEPVKQASVQATPKEPDKDGTTLKDALKNEVKEGDTLYGNAADERLLIQAALLWAGDFTGTAENGDDPLAVAIKNFQKRKNYKVTGTLSDRERSELIGAAKTYQDEFGWNVVVDPATGIRIGLPTKMVPLAKEAARGTHWSSRYGDVQVETFRVADPALKLSVLFEREKQEPATRKVEYSILRDDSFFISGLQGLKKFSVRAQIRNGEVRGFTMLYDQAMEGIVAPVMVAMAAAFSPFPARSAPFATLAKSVDYGNGLVVSAQGHIVTDARLTQGCRVLVAGGFGDAERIAEDKDKGLALLRIYGARDVTPLALPRQGAAAKGDVTIAGIPDPKENGGHTRLTEIKAKLAGGNALELRDSVPMAGFSGAAAIDAGGRFIGLTEMRNAVLASIQPAVPPVRLVRADQIRSFLDAHKVAQPSASASNPRDAVVRIICVRK</sequence>
<evidence type="ECO:0000313" key="3">
    <source>
        <dbReference type="EMBL" id="RDV04163.1"/>
    </source>
</evidence>
<dbReference type="EMBL" id="QRGO01000001">
    <property type="protein sequence ID" value="RDV04163.1"/>
    <property type="molecule type" value="Genomic_DNA"/>
</dbReference>
<proteinExistence type="predicted"/>
<organism evidence="3 4">
    <name type="scientific">Undibacter mobilis</name>
    <dbReference type="NCBI Taxonomy" id="2292256"/>
    <lineage>
        <taxon>Bacteria</taxon>
        <taxon>Pseudomonadati</taxon>
        <taxon>Pseudomonadota</taxon>
        <taxon>Alphaproteobacteria</taxon>
        <taxon>Hyphomicrobiales</taxon>
        <taxon>Nitrobacteraceae</taxon>
        <taxon>Undibacter</taxon>
    </lineage>
</organism>
<feature type="compositionally biased region" description="Basic and acidic residues" evidence="1">
    <location>
        <begin position="53"/>
        <end position="73"/>
    </location>
</feature>
<dbReference type="SUPFAM" id="SSF50494">
    <property type="entry name" value="Trypsin-like serine proteases"/>
    <property type="match status" value="1"/>
</dbReference>
<protein>
    <submittedName>
        <fullName evidence="3">Peptidoglycan-binding protein</fullName>
    </submittedName>
</protein>
<dbReference type="InterPro" id="IPR009003">
    <property type="entry name" value="Peptidase_S1_PA"/>
</dbReference>
<feature type="chain" id="PRO_5016695340" evidence="2">
    <location>
        <begin position="24"/>
        <end position="551"/>
    </location>
</feature>
<reference evidence="4" key="1">
    <citation type="submission" date="2018-08" db="EMBL/GenBank/DDBJ databases">
        <authorList>
            <person name="Kim S.-J."/>
            <person name="Jung G.-Y."/>
        </authorList>
    </citation>
    <scope>NUCLEOTIDE SEQUENCE [LARGE SCALE GENOMIC DNA]</scope>
    <source>
        <strain evidence="4">GY_H</strain>
    </source>
</reference>
<feature type="compositionally biased region" description="Basic and acidic residues" evidence="1">
    <location>
        <begin position="103"/>
        <end position="117"/>
    </location>
</feature>
<dbReference type="Gene3D" id="2.40.10.120">
    <property type="match status" value="1"/>
</dbReference>
<dbReference type="Proteomes" id="UP000263993">
    <property type="component" value="Unassembled WGS sequence"/>
</dbReference>
<feature type="signal peptide" evidence="2">
    <location>
        <begin position="1"/>
        <end position="23"/>
    </location>
</feature>
<dbReference type="OrthoDB" id="6810892at2"/>
<comment type="caution">
    <text evidence="3">The sequence shown here is derived from an EMBL/GenBank/DDBJ whole genome shotgun (WGS) entry which is preliminary data.</text>
</comment>
<feature type="region of interest" description="Disordered" evidence="1">
    <location>
        <begin position="24"/>
        <end position="135"/>
    </location>
</feature>
<dbReference type="AlphaFoldDB" id="A0A371B9R9"/>
<keyword evidence="4" id="KW-1185">Reference proteome</keyword>
<evidence type="ECO:0000256" key="1">
    <source>
        <dbReference type="SAM" id="MobiDB-lite"/>
    </source>
</evidence>
<name>A0A371B9R9_9BRAD</name>
<evidence type="ECO:0000256" key="2">
    <source>
        <dbReference type="SAM" id="SignalP"/>
    </source>
</evidence>
<gene>
    <name evidence="3" type="ORF">DXH78_05945</name>
</gene>
<dbReference type="Pfam" id="PF13365">
    <property type="entry name" value="Trypsin_2"/>
    <property type="match status" value="1"/>
</dbReference>
<feature type="compositionally biased region" description="Low complexity" evidence="1">
    <location>
        <begin position="74"/>
        <end position="83"/>
    </location>
</feature>
<evidence type="ECO:0000313" key="4">
    <source>
        <dbReference type="Proteomes" id="UP000263993"/>
    </source>
</evidence>
<keyword evidence="2" id="KW-0732">Signal</keyword>
<accession>A0A371B9R9</accession>